<sequence length="81" mass="8721">MGIKVLVKIFVPVIHTAVTFVETYIGIDAPSCTGRPKILGVEPRIGVEEEPLFGKGIYGTISNSMVSLSSTLYTGYGICVW</sequence>
<dbReference type="HOGENOM" id="CLU_2573170_0_0_10"/>
<organism evidence="1 2">
    <name type="scientific">Zobellia galactanivorans (strain DSM 12802 / CCUG 47099 / CIP 106680 / NCIMB 13871 / Dsij)</name>
    <dbReference type="NCBI Taxonomy" id="63186"/>
    <lineage>
        <taxon>Bacteria</taxon>
        <taxon>Pseudomonadati</taxon>
        <taxon>Bacteroidota</taxon>
        <taxon>Flavobacteriia</taxon>
        <taxon>Flavobacteriales</taxon>
        <taxon>Flavobacteriaceae</taxon>
        <taxon>Zobellia</taxon>
    </lineage>
</organism>
<evidence type="ECO:0000313" key="1">
    <source>
        <dbReference type="EMBL" id="CAZ97220.1"/>
    </source>
</evidence>
<dbReference type="AlphaFoldDB" id="G0L787"/>
<name>G0L787_ZOBGA</name>
<dbReference type="EMBL" id="FP476056">
    <property type="protein sequence ID" value="CAZ97220.1"/>
    <property type="molecule type" value="Genomic_DNA"/>
</dbReference>
<proteinExistence type="predicted"/>
<gene>
    <name evidence="1" type="ordered locus">zobellia_3081</name>
</gene>
<accession>G0L787</accession>
<dbReference type="Proteomes" id="UP000008898">
    <property type="component" value="Chromosome"/>
</dbReference>
<evidence type="ECO:0000313" key="2">
    <source>
        <dbReference type="Proteomes" id="UP000008898"/>
    </source>
</evidence>
<keyword evidence="2" id="KW-1185">Reference proteome</keyword>
<reference evidence="2" key="1">
    <citation type="submission" date="2009-07" db="EMBL/GenBank/DDBJ databases">
        <title>Complete genome sequence of Zobellia galactanivorans Dsij.</title>
        <authorList>
            <consortium name="Genoscope - CEA"/>
        </authorList>
    </citation>
    <scope>NUCLEOTIDE SEQUENCE [LARGE SCALE GENOMIC DNA]</scope>
    <source>
        <strain evidence="2">DSM 12802 / CCUG 47099 / CIP 106680 / NCIMB 13871 / Dsij</strain>
    </source>
</reference>
<protein>
    <submittedName>
        <fullName evidence="1">Uncharacterized protein</fullName>
    </submittedName>
</protein>
<reference evidence="1 2" key="2">
    <citation type="journal article" date="2012" name="Environ. Microbiol.">
        <title>Characterization of the first alginolytic operons in a marine bacterium: from their emergence in marine Flavobacteriia to their independent transfers to marine Proteobacteria and human gut Bacteroides.</title>
        <authorList>
            <person name="Thomas F."/>
            <person name="Barbeyron T."/>
            <person name="Tonon T."/>
            <person name="Genicot S."/>
            <person name="Czjzek M."/>
            <person name="Michel G."/>
        </authorList>
    </citation>
    <scope>NUCLEOTIDE SEQUENCE [LARGE SCALE GENOMIC DNA]</scope>
    <source>
        <strain evidence="2">DSM 12802 / CCUG 47099 / CIP 106680 / NCIMB 13871 / Dsij</strain>
    </source>
</reference>
<dbReference type="KEGG" id="zga:ZOBELLIA_3081"/>